<sequence length="254" mass="28424">MKRQLISLFCAGFALLGSNQTLADNSYKIGISDSFQPFNYRDAQGQLKGFNVDVANALCTEMKAKCEFVVMRFPQIIPALENNEVQFAPANFLITAERAKKINFSAKYYRSTTSLIGSADKAHLDPEQVLKDMNNKVGTQKGSAQNRYLVEHAHTQVIELSSIGEGLSKLNKQEIDYLIAPTLFALNFLQRPENSRMDFIGEPINNPTLSGTVHIGITKQQPELQQEIDSALAALVKQGKLRQIINQYFPFNVY</sequence>
<feature type="domain" description="Solute-binding protein family 3/N-terminal" evidence="4">
    <location>
        <begin position="26"/>
        <end position="252"/>
    </location>
</feature>
<keyword evidence="6" id="KW-1185">Reference proteome</keyword>
<dbReference type="PANTHER" id="PTHR35936:SF19">
    <property type="entry name" value="AMINO-ACID-BINDING PROTEIN YXEM-RELATED"/>
    <property type="match status" value="1"/>
</dbReference>
<dbReference type="PANTHER" id="PTHR35936">
    <property type="entry name" value="MEMBRANE-BOUND LYTIC MUREIN TRANSGLYCOSYLASE F"/>
    <property type="match status" value="1"/>
</dbReference>
<dbReference type="SUPFAM" id="SSF53850">
    <property type="entry name" value="Periplasmic binding protein-like II"/>
    <property type="match status" value="1"/>
</dbReference>
<feature type="signal peptide" evidence="3">
    <location>
        <begin position="1"/>
        <end position="23"/>
    </location>
</feature>
<dbReference type="AlphaFoldDB" id="A0A1T4PTG1"/>
<dbReference type="SMART" id="SM00062">
    <property type="entry name" value="PBPb"/>
    <property type="match status" value="1"/>
</dbReference>
<evidence type="ECO:0000256" key="1">
    <source>
        <dbReference type="ARBA" id="ARBA00010333"/>
    </source>
</evidence>
<gene>
    <name evidence="5" type="ORF">BTE48_09295</name>
</gene>
<feature type="chain" id="PRO_5013092070" description="Solute-binding protein family 3/N-terminal domain-containing protein" evidence="3">
    <location>
        <begin position="24"/>
        <end position="254"/>
    </location>
</feature>
<dbReference type="InterPro" id="IPR001638">
    <property type="entry name" value="Solute-binding_3/MltF_N"/>
</dbReference>
<dbReference type="RefSeq" id="WP_159445617.1">
    <property type="nucleotide sequence ID" value="NZ_FUXG01000009.1"/>
</dbReference>
<comment type="similarity">
    <text evidence="1">Belongs to the bacterial solute-binding protein 3 family.</text>
</comment>
<evidence type="ECO:0000313" key="5">
    <source>
        <dbReference type="EMBL" id="OPX55350.1"/>
    </source>
</evidence>
<organism evidence="5 6">
    <name type="scientific">Oceanospirillum multiglobuliferum</name>
    <dbReference type="NCBI Taxonomy" id="64969"/>
    <lineage>
        <taxon>Bacteria</taxon>
        <taxon>Pseudomonadati</taxon>
        <taxon>Pseudomonadota</taxon>
        <taxon>Gammaproteobacteria</taxon>
        <taxon>Oceanospirillales</taxon>
        <taxon>Oceanospirillaceae</taxon>
        <taxon>Oceanospirillum</taxon>
    </lineage>
</organism>
<evidence type="ECO:0000256" key="3">
    <source>
        <dbReference type="SAM" id="SignalP"/>
    </source>
</evidence>
<dbReference type="OrthoDB" id="9768183at2"/>
<evidence type="ECO:0000256" key="2">
    <source>
        <dbReference type="ARBA" id="ARBA00022729"/>
    </source>
</evidence>
<dbReference type="EMBL" id="MTSM01000010">
    <property type="protein sequence ID" value="OPX55350.1"/>
    <property type="molecule type" value="Genomic_DNA"/>
</dbReference>
<dbReference type="Pfam" id="PF00497">
    <property type="entry name" value="SBP_bac_3"/>
    <property type="match status" value="1"/>
</dbReference>
<proteinExistence type="inferred from homology"/>
<dbReference type="Proteomes" id="UP000191418">
    <property type="component" value="Unassembled WGS sequence"/>
</dbReference>
<dbReference type="Gene3D" id="3.40.190.10">
    <property type="entry name" value="Periplasmic binding protein-like II"/>
    <property type="match status" value="2"/>
</dbReference>
<evidence type="ECO:0000313" key="6">
    <source>
        <dbReference type="Proteomes" id="UP000191418"/>
    </source>
</evidence>
<evidence type="ECO:0000259" key="4">
    <source>
        <dbReference type="SMART" id="SM00062"/>
    </source>
</evidence>
<keyword evidence="2 3" id="KW-0732">Signal</keyword>
<protein>
    <recommendedName>
        <fullName evidence="4">Solute-binding protein family 3/N-terminal domain-containing protein</fullName>
    </recommendedName>
</protein>
<comment type="caution">
    <text evidence="5">The sequence shown here is derived from an EMBL/GenBank/DDBJ whole genome shotgun (WGS) entry which is preliminary data.</text>
</comment>
<accession>A0A1T4PTG1</accession>
<dbReference type="STRING" id="64969.SAMN02745127_01592"/>
<name>A0A1T4PTG1_9GAMM</name>
<reference evidence="5 6" key="1">
    <citation type="submission" date="2017-01" db="EMBL/GenBank/DDBJ databases">
        <title>Genome Sequencing of a Marine Spirillum, Oceanospirillum multiglobuliferum ATCC 33336, from Japan.</title>
        <authorList>
            <person name="Carney J.G."/>
            <person name="Trachtenberg A.M."/>
            <person name="Rheaume B.A."/>
            <person name="Linnane J.D."/>
            <person name="Pitts N.L."/>
            <person name="Mykles D.L."/>
            <person name="Maclea K.S."/>
        </authorList>
    </citation>
    <scope>NUCLEOTIDE SEQUENCE [LARGE SCALE GENOMIC DNA]</scope>
    <source>
        <strain evidence="5 6">ATCC 33336</strain>
    </source>
</reference>